<sequence length="259" mass="29613">MNWLFQQSVTTGTSTYISAFFILFLAQLQPHIGTTDAFHIFRHRSATPPNPGNLPHRVIYANGLTEETLPECGKMSVCNKIDTYDKPWIEKQCKCPPHTAPCSTSLSSNDGHTITEKNRLYKMCEPVRKLAKCRYFRDTTWTLVTKGDNLTQQIVHCQCPKDSVAYMIRRQAYHSEEDDQIGFKYSFACSPQSRVLCQRKEPCRLFTVKRRTNVTEVNSSSLCQCPRGFHCPSHHTESGAIPGKYYAETQMRTYSGYCV</sequence>
<keyword evidence="2" id="KW-1185">Reference proteome</keyword>
<proteinExistence type="predicted"/>
<name>A0A8J2KA02_9HEXA</name>
<organism evidence="1 2">
    <name type="scientific">Allacma fusca</name>
    <dbReference type="NCBI Taxonomy" id="39272"/>
    <lineage>
        <taxon>Eukaryota</taxon>
        <taxon>Metazoa</taxon>
        <taxon>Ecdysozoa</taxon>
        <taxon>Arthropoda</taxon>
        <taxon>Hexapoda</taxon>
        <taxon>Collembola</taxon>
        <taxon>Symphypleona</taxon>
        <taxon>Sminthuridae</taxon>
        <taxon>Allacma</taxon>
    </lineage>
</organism>
<reference evidence="1" key="1">
    <citation type="submission" date="2021-06" db="EMBL/GenBank/DDBJ databases">
        <authorList>
            <person name="Hodson N. C."/>
            <person name="Mongue J. A."/>
            <person name="Jaron S. K."/>
        </authorList>
    </citation>
    <scope>NUCLEOTIDE SEQUENCE</scope>
</reference>
<dbReference type="AlphaFoldDB" id="A0A8J2KA02"/>
<dbReference type="EMBL" id="CAJVCH010095902">
    <property type="protein sequence ID" value="CAG7723130.1"/>
    <property type="molecule type" value="Genomic_DNA"/>
</dbReference>
<evidence type="ECO:0008006" key="3">
    <source>
        <dbReference type="Google" id="ProtNLM"/>
    </source>
</evidence>
<evidence type="ECO:0000313" key="2">
    <source>
        <dbReference type="Proteomes" id="UP000708208"/>
    </source>
</evidence>
<dbReference type="Pfam" id="PF11581">
    <property type="entry name" value="Argos"/>
    <property type="match status" value="1"/>
</dbReference>
<gene>
    <name evidence="1" type="ORF">AFUS01_LOCUS12234</name>
</gene>
<dbReference type="InterPro" id="IPR021633">
    <property type="entry name" value="Argos"/>
</dbReference>
<comment type="caution">
    <text evidence="1">The sequence shown here is derived from an EMBL/GenBank/DDBJ whole genome shotgun (WGS) entry which is preliminary data.</text>
</comment>
<protein>
    <recommendedName>
        <fullName evidence="3">Protein giant-lens</fullName>
    </recommendedName>
</protein>
<dbReference type="OrthoDB" id="8177523at2759"/>
<evidence type="ECO:0000313" key="1">
    <source>
        <dbReference type="EMBL" id="CAG7723130.1"/>
    </source>
</evidence>
<accession>A0A8J2KA02</accession>
<dbReference type="Proteomes" id="UP000708208">
    <property type="component" value="Unassembled WGS sequence"/>
</dbReference>